<keyword evidence="3" id="KW-1185">Reference proteome</keyword>
<dbReference type="AlphaFoldDB" id="A0A085TXM6"/>
<dbReference type="InterPro" id="IPR036249">
    <property type="entry name" value="Thioredoxin-like_sf"/>
</dbReference>
<dbReference type="PATRIC" id="fig|1317124.6.peg.1748"/>
<dbReference type="OrthoDB" id="6560050at2"/>
<reference evidence="3" key="1">
    <citation type="submission" date="2013-04" db="EMBL/GenBank/DDBJ databases">
        <title>Thioclava sp. 13D2W-2 Genome Sequencing.</title>
        <authorList>
            <person name="Lai Q."/>
            <person name="Li G."/>
            <person name="Shao Z."/>
        </authorList>
    </citation>
    <scope>NUCLEOTIDE SEQUENCE [LARGE SCALE GENOMIC DNA]</scope>
    <source>
        <strain evidence="3">13D2W-2</strain>
    </source>
</reference>
<organism evidence="2 3">
    <name type="scientific">Thioclava atlantica</name>
    <dbReference type="NCBI Taxonomy" id="1317124"/>
    <lineage>
        <taxon>Bacteria</taxon>
        <taxon>Pseudomonadati</taxon>
        <taxon>Pseudomonadota</taxon>
        <taxon>Alphaproteobacteria</taxon>
        <taxon>Rhodobacterales</taxon>
        <taxon>Paracoccaceae</taxon>
        <taxon>Thioclava</taxon>
    </lineage>
</organism>
<comment type="similarity">
    <text evidence="1">Belongs to the HupG/HyaE family.</text>
</comment>
<evidence type="ECO:0000256" key="1">
    <source>
        <dbReference type="ARBA" id="ARBA00009004"/>
    </source>
</evidence>
<gene>
    <name evidence="2" type="ORF">DW2_08587</name>
</gene>
<dbReference type="SUPFAM" id="SSF52833">
    <property type="entry name" value="Thioredoxin-like"/>
    <property type="match status" value="1"/>
</dbReference>
<evidence type="ECO:0000313" key="2">
    <source>
        <dbReference type="EMBL" id="KFE35473.1"/>
    </source>
</evidence>
<proteinExistence type="inferred from homology"/>
<dbReference type="InterPro" id="IPR010893">
    <property type="entry name" value="NiFe-hyd_mat_HyaE"/>
</dbReference>
<reference evidence="2 3" key="2">
    <citation type="journal article" date="2015" name="Antonie Van Leeuwenhoek">
        <title>Thioclava indica sp. nov., isolated from surface seawater of the Indian Ocean.</title>
        <authorList>
            <person name="Liu Y."/>
            <person name="Lai Q."/>
            <person name="Du J."/>
            <person name="Xu H."/>
            <person name="Jiang L."/>
            <person name="Shao Z."/>
        </authorList>
    </citation>
    <scope>NUCLEOTIDE SEQUENCE [LARGE SCALE GENOMIC DNA]</scope>
    <source>
        <strain evidence="2 3">13D2W-2</strain>
    </source>
</reference>
<dbReference type="Gene3D" id="3.40.30.10">
    <property type="entry name" value="Glutaredoxin"/>
    <property type="match status" value="1"/>
</dbReference>
<dbReference type="EMBL" id="AQRC01000005">
    <property type="protein sequence ID" value="KFE35473.1"/>
    <property type="molecule type" value="Genomic_DNA"/>
</dbReference>
<comment type="caution">
    <text evidence="2">The sequence shown here is derived from an EMBL/GenBank/DDBJ whole genome shotgun (WGS) entry which is preliminary data.</text>
</comment>
<accession>A0A085TXM6</accession>
<dbReference type="Proteomes" id="UP000028607">
    <property type="component" value="Unassembled WGS sequence"/>
</dbReference>
<dbReference type="STRING" id="1317124.DW2_08587"/>
<evidence type="ECO:0000313" key="3">
    <source>
        <dbReference type="Proteomes" id="UP000028607"/>
    </source>
</evidence>
<dbReference type="CDD" id="cd02965">
    <property type="entry name" value="HyaE"/>
    <property type="match status" value="1"/>
</dbReference>
<protein>
    <submittedName>
        <fullName evidence="2">Hydrogenase-1 expression HyaE</fullName>
    </submittedName>
</protein>
<dbReference type="RefSeq" id="WP_078569979.1">
    <property type="nucleotide sequence ID" value="NZ_AQRC01000005.1"/>
</dbReference>
<name>A0A085TXM6_9RHOB</name>
<sequence>MHDFAMPDTAQPSGAMHPLVTRLIDEMGYPLLANMSDVAEFTARPGAHCLFIPGDAKRNLETPDAAVVLPEIRMAFQHAFDCAVVGDAIETELRQQTRALKAPGFLFYREGEYLGAIEKIRDWDDYVARTSHILTAKG</sequence>
<dbReference type="Pfam" id="PF07449">
    <property type="entry name" value="HyaE"/>
    <property type="match status" value="1"/>
</dbReference>
<dbReference type="eggNOG" id="COG0526">
    <property type="taxonomic scope" value="Bacteria"/>
</dbReference>